<evidence type="ECO:0000256" key="1">
    <source>
        <dbReference type="ARBA" id="ARBA00008857"/>
    </source>
</evidence>
<gene>
    <name evidence="8" type="ORF">BMT55_11760</name>
</gene>
<dbReference type="InterPro" id="IPR011010">
    <property type="entry name" value="DNA_brk_join_enz"/>
</dbReference>
<organism evidence="8 9">
    <name type="scientific">Listeria newyorkensis</name>
    <dbReference type="NCBI Taxonomy" id="1497681"/>
    <lineage>
        <taxon>Bacteria</taxon>
        <taxon>Bacillati</taxon>
        <taxon>Bacillota</taxon>
        <taxon>Bacilli</taxon>
        <taxon>Bacillales</taxon>
        <taxon>Listeriaceae</taxon>
        <taxon>Listeria</taxon>
    </lineage>
</organism>
<dbReference type="PANTHER" id="PTHR30629:SF2">
    <property type="entry name" value="PROPHAGE INTEGRASE INTS-RELATED"/>
    <property type="match status" value="1"/>
</dbReference>
<feature type="domain" description="Core-binding (CB)" evidence="7">
    <location>
        <begin position="60"/>
        <end position="141"/>
    </location>
</feature>
<evidence type="ECO:0000313" key="8">
    <source>
        <dbReference type="EMBL" id="PNP90647.1"/>
    </source>
</evidence>
<evidence type="ECO:0000259" key="6">
    <source>
        <dbReference type="PROSITE" id="PS51898"/>
    </source>
</evidence>
<proteinExistence type="inferred from homology"/>
<dbReference type="EMBL" id="MPDH01000014">
    <property type="protein sequence ID" value="PNP90647.1"/>
    <property type="molecule type" value="Genomic_DNA"/>
</dbReference>
<keyword evidence="9" id="KW-1185">Reference proteome</keyword>
<evidence type="ECO:0000259" key="7">
    <source>
        <dbReference type="PROSITE" id="PS51900"/>
    </source>
</evidence>
<comment type="caution">
    <text evidence="8">The sequence shown here is derived from an EMBL/GenBank/DDBJ whole genome shotgun (WGS) entry which is preliminary data.</text>
</comment>
<dbReference type="Pfam" id="PF00589">
    <property type="entry name" value="Phage_integrase"/>
    <property type="match status" value="1"/>
</dbReference>
<dbReference type="Gene3D" id="1.10.443.10">
    <property type="entry name" value="Intergrase catalytic core"/>
    <property type="match status" value="1"/>
</dbReference>
<evidence type="ECO:0000313" key="9">
    <source>
        <dbReference type="Proteomes" id="UP000236500"/>
    </source>
</evidence>
<dbReference type="InterPro" id="IPR050808">
    <property type="entry name" value="Phage_Integrase"/>
</dbReference>
<dbReference type="CDD" id="cd01189">
    <property type="entry name" value="INT_ICEBs1_C_like"/>
    <property type="match status" value="1"/>
</dbReference>
<accession>A0ABX4XK54</accession>
<protein>
    <recommendedName>
        <fullName evidence="10">Site-specific integrase</fullName>
    </recommendedName>
</protein>
<sequence length="374" mass="43443">MATVRKKDGSYQVRWIYYDRIEQKSKQIGKGGFLTAKEAKEYGKRMEVLNKQNKLYLNQYTVATYLTEWIQEKSKRVSAKSAENYLNAINNHIIPALGKKKLSDLRKIEYQKFIYAELELFAVKTVKLVHSVMSSALNNAVDNEILERNITLNTDLRYSNDKNVKKIKFFTKPEILAFMETLDINNGLYDMYFLLVANTGLRAGEALALTWEDINFYKQELTVNKTTKRHNSTTFEVGKPKTESSIRTINLDDFTISKLREWEAYQKKYIFQKGLGKSQYVFVSKHKKAEPPHYRTILKNYKARLNELNLEQIGIHGLRHTHAVMLLEAGASIKYVAERLGHSNVEMTLNVYVHLTEKMKQDDMNKFVNHMGLG</sequence>
<dbReference type="RefSeq" id="WP_103034986.1">
    <property type="nucleotide sequence ID" value="NZ_MPDH01000014.1"/>
</dbReference>
<feature type="domain" description="Tyr recombinase" evidence="6">
    <location>
        <begin position="165"/>
        <end position="365"/>
    </location>
</feature>
<dbReference type="Pfam" id="PF14659">
    <property type="entry name" value="Phage_int_SAM_3"/>
    <property type="match status" value="1"/>
</dbReference>
<dbReference type="InterPro" id="IPR002104">
    <property type="entry name" value="Integrase_catalytic"/>
</dbReference>
<evidence type="ECO:0000256" key="3">
    <source>
        <dbReference type="ARBA" id="ARBA00023125"/>
    </source>
</evidence>
<comment type="similarity">
    <text evidence="1">Belongs to the 'phage' integrase family.</text>
</comment>
<dbReference type="InterPro" id="IPR004107">
    <property type="entry name" value="Integrase_SAM-like_N"/>
</dbReference>
<dbReference type="InterPro" id="IPR013762">
    <property type="entry name" value="Integrase-like_cat_sf"/>
</dbReference>
<dbReference type="InterPro" id="IPR044068">
    <property type="entry name" value="CB"/>
</dbReference>
<dbReference type="Gene3D" id="1.10.150.130">
    <property type="match status" value="1"/>
</dbReference>
<evidence type="ECO:0000256" key="4">
    <source>
        <dbReference type="ARBA" id="ARBA00023172"/>
    </source>
</evidence>
<dbReference type="InterPro" id="IPR010998">
    <property type="entry name" value="Integrase_recombinase_N"/>
</dbReference>
<evidence type="ECO:0008006" key="10">
    <source>
        <dbReference type="Google" id="ProtNLM"/>
    </source>
</evidence>
<keyword evidence="4" id="KW-0233">DNA recombination</keyword>
<dbReference type="PANTHER" id="PTHR30629">
    <property type="entry name" value="PROPHAGE INTEGRASE"/>
    <property type="match status" value="1"/>
</dbReference>
<keyword evidence="2" id="KW-0229">DNA integration</keyword>
<dbReference type="PROSITE" id="PS51900">
    <property type="entry name" value="CB"/>
    <property type="match status" value="1"/>
</dbReference>
<dbReference type="PROSITE" id="PS51898">
    <property type="entry name" value="TYR_RECOMBINASE"/>
    <property type="match status" value="1"/>
</dbReference>
<evidence type="ECO:0000256" key="5">
    <source>
        <dbReference type="PROSITE-ProRule" id="PRU01248"/>
    </source>
</evidence>
<evidence type="ECO:0000256" key="2">
    <source>
        <dbReference type="ARBA" id="ARBA00022908"/>
    </source>
</evidence>
<name>A0ABX4XK54_9LIST</name>
<dbReference type="Proteomes" id="UP000236500">
    <property type="component" value="Unassembled WGS sequence"/>
</dbReference>
<reference evidence="8 9" key="1">
    <citation type="submission" date="2016-11" db="EMBL/GenBank/DDBJ databases">
        <title>Whole Genome Sequence of Listeria newyorkensis.</title>
        <authorList>
            <person name="Frink S."/>
            <person name="Morales C."/>
            <person name="Kiang D."/>
        </authorList>
    </citation>
    <scope>NUCLEOTIDE SEQUENCE [LARGE SCALE GENOMIC DNA]</scope>
    <source>
        <strain evidence="8 9">F1604011-044</strain>
    </source>
</reference>
<dbReference type="SUPFAM" id="SSF56349">
    <property type="entry name" value="DNA breaking-rejoining enzymes"/>
    <property type="match status" value="1"/>
</dbReference>
<keyword evidence="3 5" id="KW-0238">DNA-binding</keyword>